<evidence type="ECO:0000313" key="1">
    <source>
        <dbReference type="EMBL" id="MBB5137949.1"/>
    </source>
</evidence>
<comment type="caution">
    <text evidence="1">The sequence shown here is derived from an EMBL/GenBank/DDBJ whole genome shotgun (WGS) entry which is preliminary data.</text>
</comment>
<accession>A0A840PG30</accession>
<protein>
    <recommendedName>
        <fullName evidence="3">DUF3800 domain-containing protein</fullName>
    </recommendedName>
</protein>
<dbReference type="EMBL" id="JACHGN010000020">
    <property type="protein sequence ID" value="MBB5137949.1"/>
    <property type="molecule type" value="Genomic_DNA"/>
</dbReference>
<sequence>MTEPNGSFEVACDESGSEGEKLVGGNTDVFAHAGIRLTTALAARCVEETRARAPSPTVEYKSDVIRRAKHRAALVWLLGPSGPLHGNAHVYLIDKTFLVVTRLAGLLPEADPHVVHRQGRRALGDARWTAFLAAFNDLLRAGPVGIRNGRGPRPSAEAVFHLVDGLPYLRRAMPGAAALRAQLRTDPGALPALDPLVPAILQAAAHWGASVPVSLVHDRQTLLTDDRVARLRAAAGTTLAGLRLVDSRTDPRVQVADLLAGAARKIAEDALHGHGDPELTALLRPYVHPRSIWGPGGGLIDRR</sequence>
<name>A0A840PG30_9ACTN</name>
<reference evidence="1 2" key="1">
    <citation type="submission" date="2020-08" db="EMBL/GenBank/DDBJ databases">
        <title>Genomic Encyclopedia of Type Strains, Phase IV (KMG-IV): sequencing the most valuable type-strain genomes for metagenomic binning, comparative biology and taxonomic classification.</title>
        <authorList>
            <person name="Goeker M."/>
        </authorList>
    </citation>
    <scope>NUCLEOTIDE SEQUENCE [LARGE SCALE GENOMIC DNA]</scope>
    <source>
        <strain evidence="1 2">DSM 45615</strain>
    </source>
</reference>
<evidence type="ECO:0008006" key="3">
    <source>
        <dbReference type="Google" id="ProtNLM"/>
    </source>
</evidence>
<dbReference type="AlphaFoldDB" id="A0A840PG30"/>
<dbReference type="Proteomes" id="UP000578449">
    <property type="component" value="Unassembled WGS sequence"/>
</dbReference>
<proteinExistence type="predicted"/>
<dbReference type="RefSeq" id="WP_185054824.1">
    <property type="nucleotide sequence ID" value="NZ_BAABIX010000020.1"/>
</dbReference>
<organism evidence="1 2">
    <name type="scientific">Thermocatellispora tengchongensis</name>
    <dbReference type="NCBI Taxonomy" id="1073253"/>
    <lineage>
        <taxon>Bacteria</taxon>
        <taxon>Bacillati</taxon>
        <taxon>Actinomycetota</taxon>
        <taxon>Actinomycetes</taxon>
        <taxon>Streptosporangiales</taxon>
        <taxon>Streptosporangiaceae</taxon>
        <taxon>Thermocatellispora</taxon>
    </lineage>
</organism>
<evidence type="ECO:0000313" key="2">
    <source>
        <dbReference type="Proteomes" id="UP000578449"/>
    </source>
</evidence>
<gene>
    <name evidence="1" type="ORF">HNP84_007702</name>
</gene>
<keyword evidence="2" id="KW-1185">Reference proteome</keyword>